<evidence type="ECO:0000313" key="6">
    <source>
        <dbReference type="Proteomes" id="UP000662814"/>
    </source>
</evidence>
<evidence type="ECO:0000256" key="1">
    <source>
        <dbReference type="ARBA" id="ARBA00023015"/>
    </source>
</evidence>
<dbReference type="Proteomes" id="UP000662814">
    <property type="component" value="Chromosome"/>
</dbReference>
<evidence type="ECO:0000256" key="2">
    <source>
        <dbReference type="ARBA" id="ARBA00023125"/>
    </source>
</evidence>
<keyword evidence="3" id="KW-0804">Transcription</keyword>
<dbReference type="InterPro" id="IPR036390">
    <property type="entry name" value="WH_DNA-bd_sf"/>
</dbReference>
<dbReference type="PANTHER" id="PTHR35790:SF4">
    <property type="entry name" value="HTH-TYPE TRANSCRIPTIONAL REGULATOR PCHR"/>
    <property type="match status" value="1"/>
</dbReference>
<sequence>MKTKGESIEQIGELVEKLSARFSEEDIDEQKWMRDQCSPEAQQVLATITVQALHLIARIPDDAGESVNIVGISRATGVPKGTVSKIVQRLVDGGAVVRHRREGNRKEVHLRLTEVGEEIQRAHRSLHEQMGDGLATLLMRYSESDLAVITRVLSDLLRMPREGVRFRPDLLN</sequence>
<dbReference type="InterPro" id="IPR052067">
    <property type="entry name" value="Metal_resp_HTH_trans_reg"/>
</dbReference>
<dbReference type="SMART" id="SM00347">
    <property type="entry name" value="HTH_MARR"/>
    <property type="match status" value="1"/>
</dbReference>
<dbReference type="PROSITE" id="PS01117">
    <property type="entry name" value="HTH_MARR_1"/>
    <property type="match status" value="1"/>
</dbReference>
<feature type="domain" description="HTH marR-type" evidence="4">
    <location>
        <begin position="8"/>
        <end position="158"/>
    </location>
</feature>
<proteinExistence type="predicted"/>
<keyword evidence="2 5" id="KW-0238">DNA-binding</keyword>
<protein>
    <submittedName>
        <fullName evidence="5">Winged helix DNA-binding protein</fullName>
    </submittedName>
</protein>
<dbReference type="RefSeq" id="WP_198248105.1">
    <property type="nucleotide sequence ID" value="NZ_CP061169.1"/>
</dbReference>
<dbReference type="PANTHER" id="PTHR35790">
    <property type="entry name" value="HTH-TYPE TRANSCRIPTIONAL REGULATOR PCHR"/>
    <property type="match status" value="1"/>
</dbReference>
<evidence type="ECO:0000256" key="3">
    <source>
        <dbReference type="ARBA" id="ARBA00023163"/>
    </source>
</evidence>
<dbReference type="EMBL" id="CP061169">
    <property type="protein sequence ID" value="QPZ38616.1"/>
    <property type="molecule type" value="Genomic_DNA"/>
</dbReference>
<accession>A0ABX6YIN5</accession>
<evidence type="ECO:0000259" key="4">
    <source>
        <dbReference type="PROSITE" id="PS50995"/>
    </source>
</evidence>
<dbReference type="PROSITE" id="PS50995">
    <property type="entry name" value="HTH_MARR_2"/>
    <property type="match status" value="1"/>
</dbReference>
<reference evidence="5 6" key="1">
    <citation type="submission" date="2020-12" db="EMBL/GenBank/DDBJ databases">
        <title>Microbacterium sp. HY060.</title>
        <authorList>
            <person name="Zhou J."/>
        </authorList>
    </citation>
    <scope>NUCLEOTIDE SEQUENCE [LARGE SCALE GENOMIC DNA]</scope>
    <source>
        <strain evidence="5 6">HY60</strain>
    </source>
</reference>
<dbReference type="Gene3D" id="1.10.10.10">
    <property type="entry name" value="Winged helix-like DNA-binding domain superfamily/Winged helix DNA-binding domain"/>
    <property type="match status" value="1"/>
</dbReference>
<organism evidence="5 6">
    <name type="scientific">Paramicrobacterium chengjingii</name>
    <dbReference type="NCBI Taxonomy" id="2769067"/>
    <lineage>
        <taxon>Bacteria</taxon>
        <taxon>Bacillati</taxon>
        <taxon>Actinomycetota</taxon>
        <taxon>Actinomycetes</taxon>
        <taxon>Micrococcales</taxon>
        <taxon>Microbacteriaceae</taxon>
        <taxon>Paramicrobacterium</taxon>
    </lineage>
</organism>
<dbReference type="GO" id="GO:0003677">
    <property type="term" value="F:DNA binding"/>
    <property type="evidence" value="ECO:0007669"/>
    <property type="project" value="UniProtKB-KW"/>
</dbReference>
<gene>
    <name evidence="5" type="ORF">HCR76_00435</name>
</gene>
<dbReference type="InterPro" id="IPR000835">
    <property type="entry name" value="HTH_MarR-typ"/>
</dbReference>
<dbReference type="InterPro" id="IPR036388">
    <property type="entry name" value="WH-like_DNA-bd_sf"/>
</dbReference>
<name>A0ABX6YIN5_9MICO</name>
<evidence type="ECO:0000313" key="5">
    <source>
        <dbReference type="EMBL" id="QPZ38616.1"/>
    </source>
</evidence>
<dbReference type="SUPFAM" id="SSF46785">
    <property type="entry name" value="Winged helix' DNA-binding domain"/>
    <property type="match status" value="1"/>
</dbReference>
<dbReference type="InterPro" id="IPR023187">
    <property type="entry name" value="Tscrpt_reg_MarR-type_CS"/>
</dbReference>
<dbReference type="Pfam" id="PF12802">
    <property type="entry name" value="MarR_2"/>
    <property type="match status" value="1"/>
</dbReference>
<keyword evidence="1" id="KW-0805">Transcription regulation</keyword>
<keyword evidence="6" id="KW-1185">Reference proteome</keyword>